<dbReference type="EMBL" id="JAENHP010000003">
    <property type="protein sequence ID" value="MBM2616382.1"/>
    <property type="molecule type" value="Genomic_DNA"/>
</dbReference>
<dbReference type="Proteomes" id="UP000632138">
    <property type="component" value="Unassembled WGS sequence"/>
</dbReference>
<feature type="transmembrane region" description="Helical" evidence="1">
    <location>
        <begin position="93"/>
        <end position="116"/>
    </location>
</feature>
<keyword evidence="3" id="KW-1185">Reference proteome</keyword>
<accession>A0ABS2A974</accession>
<name>A0ABS2A974_9ACTN</name>
<reference evidence="2 3" key="1">
    <citation type="submission" date="2021-01" db="EMBL/GenBank/DDBJ databases">
        <title>Actinoplanes sp. nov. LDG1-06 isolated from lichen.</title>
        <authorList>
            <person name="Saeng-In P."/>
            <person name="Phongsopitanun W."/>
            <person name="Kanchanasin P."/>
            <person name="Yuki M."/>
            <person name="Kudo T."/>
            <person name="Ohkuma M."/>
            <person name="Tanasupawat S."/>
        </authorList>
    </citation>
    <scope>NUCLEOTIDE SEQUENCE [LARGE SCALE GENOMIC DNA]</scope>
    <source>
        <strain evidence="2 3">LDG1-06</strain>
    </source>
</reference>
<keyword evidence="1" id="KW-0472">Membrane</keyword>
<protein>
    <submittedName>
        <fullName evidence="2">Uncharacterized protein</fullName>
    </submittedName>
</protein>
<evidence type="ECO:0000313" key="2">
    <source>
        <dbReference type="EMBL" id="MBM2616382.1"/>
    </source>
</evidence>
<proteinExistence type="predicted"/>
<sequence>MDADGDRGQGAGFCFPAITGALTADTSPSVALPAILAAGAVEGSLLGLAQGVVLRRVLAHFPVRRWALATASAAMAAYAIGMLPSTVTAAPPWLLIVAAPVLGAALLASIGTAQWLILRTIMDRSASWIVTTALAWLAGLAVFLGFATPLWHPGQPLALTVAIGVTGGLLMAAVTSAVTGVAIRRRLNDRINVSGAG</sequence>
<comment type="caution">
    <text evidence="2">The sequence shown here is derived from an EMBL/GenBank/DDBJ whole genome shotgun (WGS) entry which is preliminary data.</text>
</comment>
<keyword evidence="1" id="KW-0812">Transmembrane</keyword>
<organism evidence="2 3">
    <name type="scientific">Paractinoplanes ovalisporus</name>
    <dbReference type="NCBI Taxonomy" id="2810368"/>
    <lineage>
        <taxon>Bacteria</taxon>
        <taxon>Bacillati</taxon>
        <taxon>Actinomycetota</taxon>
        <taxon>Actinomycetes</taxon>
        <taxon>Micromonosporales</taxon>
        <taxon>Micromonosporaceae</taxon>
        <taxon>Paractinoplanes</taxon>
    </lineage>
</organism>
<feature type="transmembrane region" description="Helical" evidence="1">
    <location>
        <begin position="157"/>
        <end position="183"/>
    </location>
</feature>
<feature type="transmembrane region" description="Helical" evidence="1">
    <location>
        <begin position="30"/>
        <end position="54"/>
    </location>
</feature>
<feature type="transmembrane region" description="Helical" evidence="1">
    <location>
        <begin position="128"/>
        <end position="151"/>
    </location>
</feature>
<evidence type="ECO:0000313" key="3">
    <source>
        <dbReference type="Proteomes" id="UP000632138"/>
    </source>
</evidence>
<keyword evidence="1" id="KW-1133">Transmembrane helix</keyword>
<evidence type="ECO:0000256" key="1">
    <source>
        <dbReference type="SAM" id="Phobius"/>
    </source>
</evidence>
<dbReference type="RefSeq" id="WP_203376279.1">
    <property type="nucleotide sequence ID" value="NZ_JAENHP010000003.1"/>
</dbReference>
<feature type="transmembrane region" description="Helical" evidence="1">
    <location>
        <begin position="66"/>
        <end position="87"/>
    </location>
</feature>
<gene>
    <name evidence="2" type="ORF">JIG36_12520</name>
</gene>